<dbReference type="RefSeq" id="XP_056687886.1">
    <property type="nucleotide sequence ID" value="XM_056831908.1"/>
</dbReference>
<keyword evidence="1 3" id="KW-0732">Signal</keyword>
<name>A0ABM3QWY8_SPIOL</name>
<feature type="chain" id="PRO_5047197977" evidence="3">
    <location>
        <begin position="25"/>
        <end position="199"/>
    </location>
</feature>
<evidence type="ECO:0000256" key="3">
    <source>
        <dbReference type="SAM" id="SignalP"/>
    </source>
</evidence>
<organism evidence="5 6">
    <name type="scientific">Spinacia oleracea</name>
    <name type="common">Spinach</name>
    <dbReference type="NCBI Taxonomy" id="3562"/>
    <lineage>
        <taxon>Eukaryota</taxon>
        <taxon>Viridiplantae</taxon>
        <taxon>Streptophyta</taxon>
        <taxon>Embryophyta</taxon>
        <taxon>Tracheophyta</taxon>
        <taxon>Spermatophyta</taxon>
        <taxon>Magnoliopsida</taxon>
        <taxon>eudicotyledons</taxon>
        <taxon>Gunneridae</taxon>
        <taxon>Pentapetalae</taxon>
        <taxon>Caryophyllales</taxon>
        <taxon>Chenopodiaceae</taxon>
        <taxon>Chenopodioideae</taxon>
        <taxon>Anserineae</taxon>
        <taxon>Spinacia</taxon>
    </lineage>
</organism>
<gene>
    <name evidence="6" type="primary">LOC130462922</name>
</gene>
<dbReference type="Pfam" id="PF01657">
    <property type="entry name" value="Stress-antifung"/>
    <property type="match status" value="1"/>
</dbReference>
<evidence type="ECO:0000256" key="2">
    <source>
        <dbReference type="ARBA" id="ARBA00022737"/>
    </source>
</evidence>
<proteinExistence type="predicted"/>
<evidence type="ECO:0000259" key="4">
    <source>
        <dbReference type="PROSITE" id="PS51473"/>
    </source>
</evidence>
<dbReference type="PANTHER" id="PTHR32099:SF42">
    <property type="entry name" value="CYSTEINE-RICH RECEPTOR-LIKE PROTEIN KINASE 9-RELATED"/>
    <property type="match status" value="1"/>
</dbReference>
<evidence type="ECO:0000313" key="5">
    <source>
        <dbReference type="Proteomes" id="UP000813463"/>
    </source>
</evidence>
<protein>
    <submittedName>
        <fullName evidence="6">Cysteine-rich receptor-like protein kinase 9</fullName>
    </submittedName>
</protein>
<dbReference type="Proteomes" id="UP000813463">
    <property type="component" value="Chromosome 6"/>
</dbReference>
<evidence type="ECO:0000313" key="6">
    <source>
        <dbReference type="RefSeq" id="XP_056687886.1"/>
    </source>
</evidence>
<sequence length="199" mass="22438">MKLLISTLILITIICSFNNHEICAQEALASICYGNWTDNLSTYQNYSNNVYSLISLLASKSSSSSPGFLYNTSVGEVAPRAYGSYLCRGDLEPRLCQRCVSDYEDGRWLDSDSIGEEVEDYHHYNETLSMTIQKLIIEAAFGNWTKRNFETKIAKNVYVLVQCTGELYSRIPDCCNGTQGGYVAYDWKFRVSESAFLIA</sequence>
<reference evidence="6" key="2">
    <citation type="submission" date="2025-08" db="UniProtKB">
        <authorList>
            <consortium name="RefSeq"/>
        </authorList>
    </citation>
    <scope>IDENTIFICATION</scope>
    <source>
        <tissue evidence="6">Leaf</tissue>
    </source>
</reference>
<dbReference type="InterPro" id="IPR002902">
    <property type="entry name" value="GNK2"/>
</dbReference>
<dbReference type="PANTHER" id="PTHR32099">
    <property type="entry name" value="CYSTEINE-RICH REPEAT SECRETORY PROTEIN"/>
    <property type="match status" value="1"/>
</dbReference>
<accession>A0ABM3QWY8</accession>
<feature type="domain" description="Gnk2-homologous" evidence="4">
    <location>
        <begin position="28"/>
        <end position="135"/>
    </location>
</feature>
<keyword evidence="5" id="KW-1185">Reference proteome</keyword>
<feature type="signal peptide" evidence="3">
    <location>
        <begin position="1"/>
        <end position="24"/>
    </location>
</feature>
<dbReference type="Gene3D" id="3.30.430.20">
    <property type="entry name" value="Gnk2 domain, C-X8-C-X2-C motif"/>
    <property type="match status" value="1"/>
</dbReference>
<evidence type="ECO:0000256" key="1">
    <source>
        <dbReference type="ARBA" id="ARBA00022729"/>
    </source>
</evidence>
<reference evidence="5" key="1">
    <citation type="journal article" date="2021" name="Nat. Commun.">
        <title>Genomic analyses provide insights into spinach domestication and the genetic basis of agronomic traits.</title>
        <authorList>
            <person name="Cai X."/>
            <person name="Sun X."/>
            <person name="Xu C."/>
            <person name="Sun H."/>
            <person name="Wang X."/>
            <person name="Ge C."/>
            <person name="Zhang Z."/>
            <person name="Wang Q."/>
            <person name="Fei Z."/>
            <person name="Jiao C."/>
            <person name="Wang Q."/>
        </authorList>
    </citation>
    <scope>NUCLEOTIDE SEQUENCE [LARGE SCALE GENOMIC DNA]</scope>
    <source>
        <strain evidence="5">cv. Varoflay</strain>
    </source>
</reference>
<dbReference type="InterPro" id="IPR038408">
    <property type="entry name" value="GNK2_sf"/>
</dbReference>
<dbReference type="GeneID" id="130462922"/>
<keyword evidence="2" id="KW-0677">Repeat</keyword>
<dbReference type="PROSITE" id="PS51473">
    <property type="entry name" value="GNK2"/>
    <property type="match status" value="1"/>
</dbReference>